<name>A0ABV0XR17_9TELE</name>
<reference evidence="1 2" key="1">
    <citation type="submission" date="2021-06" db="EMBL/GenBank/DDBJ databases">
        <authorList>
            <person name="Palmer J.M."/>
        </authorList>
    </citation>
    <scope>NUCLEOTIDE SEQUENCE [LARGE SCALE GENOMIC DNA]</scope>
    <source>
        <strain evidence="1 2">AS_MEX2019</strain>
        <tissue evidence="1">Muscle</tissue>
    </source>
</reference>
<comment type="caution">
    <text evidence="1">The sequence shown here is derived from an EMBL/GenBank/DDBJ whole genome shotgun (WGS) entry which is preliminary data.</text>
</comment>
<dbReference type="EMBL" id="JAHRIP010010555">
    <property type="protein sequence ID" value="MEQ2283878.1"/>
    <property type="molecule type" value="Genomic_DNA"/>
</dbReference>
<proteinExistence type="predicted"/>
<dbReference type="Proteomes" id="UP001469553">
    <property type="component" value="Unassembled WGS sequence"/>
</dbReference>
<protein>
    <submittedName>
        <fullName evidence="1">Uncharacterized protein</fullName>
    </submittedName>
</protein>
<accession>A0ABV0XR17</accession>
<sequence length="84" mass="9492">MYLLKVLSAGGRTDSDWSSLPGEEGMVFMKIFFISNHSWRHTGHFGEGETGSCKESVLLSKISRRDGLLFSLKLRLKRSSDKLQ</sequence>
<evidence type="ECO:0000313" key="1">
    <source>
        <dbReference type="EMBL" id="MEQ2283878.1"/>
    </source>
</evidence>
<gene>
    <name evidence="1" type="ORF">AMECASPLE_016031</name>
</gene>
<keyword evidence="2" id="KW-1185">Reference proteome</keyword>
<organism evidence="1 2">
    <name type="scientific">Ameca splendens</name>
    <dbReference type="NCBI Taxonomy" id="208324"/>
    <lineage>
        <taxon>Eukaryota</taxon>
        <taxon>Metazoa</taxon>
        <taxon>Chordata</taxon>
        <taxon>Craniata</taxon>
        <taxon>Vertebrata</taxon>
        <taxon>Euteleostomi</taxon>
        <taxon>Actinopterygii</taxon>
        <taxon>Neopterygii</taxon>
        <taxon>Teleostei</taxon>
        <taxon>Neoteleostei</taxon>
        <taxon>Acanthomorphata</taxon>
        <taxon>Ovalentaria</taxon>
        <taxon>Atherinomorphae</taxon>
        <taxon>Cyprinodontiformes</taxon>
        <taxon>Goodeidae</taxon>
        <taxon>Ameca</taxon>
    </lineage>
</organism>
<evidence type="ECO:0000313" key="2">
    <source>
        <dbReference type="Proteomes" id="UP001469553"/>
    </source>
</evidence>